<feature type="non-terminal residue" evidence="3">
    <location>
        <position position="1"/>
    </location>
</feature>
<name>A0A0G0XKC8_9BACT</name>
<comment type="caution">
    <text evidence="3">The sequence shown here is derived from an EMBL/GenBank/DDBJ whole genome shotgun (WGS) entry which is preliminary data.</text>
</comment>
<evidence type="ECO:0000256" key="1">
    <source>
        <dbReference type="ARBA" id="ARBA00023146"/>
    </source>
</evidence>
<dbReference type="AlphaFoldDB" id="A0A0G0XKC8"/>
<dbReference type="GO" id="GO:0004812">
    <property type="term" value="F:aminoacyl-tRNA ligase activity"/>
    <property type="evidence" value="ECO:0007669"/>
    <property type="project" value="UniProtKB-KW"/>
</dbReference>
<evidence type="ECO:0000259" key="2">
    <source>
        <dbReference type="Pfam" id="PF03129"/>
    </source>
</evidence>
<sequence length="38" mass="4253">IGCPVRIVISEKTLAKNSAEIKKRDKKEIELVSVDKIT</sequence>
<dbReference type="EMBL" id="LCCD01000017">
    <property type="protein sequence ID" value="KKS24897.1"/>
    <property type="molecule type" value="Genomic_DNA"/>
</dbReference>
<dbReference type="Gene3D" id="3.40.50.800">
    <property type="entry name" value="Anticodon-binding domain"/>
    <property type="match status" value="1"/>
</dbReference>
<organism evidence="3 4">
    <name type="scientific">Candidatus Jorgensenbacteria bacterium GW2011_GWF2_41_8</name>
    <dbReference type="NCBI Taxonomy" id="1618667"/>
    <lineage>
        <taxon>Bacteria</taxon>
        <taxon>Candidatus Joergenseniibacteriota</taxon>
    </lineage>
</organism>
<dbReference type="Pfam" id="PF03129">
    <property type="entry name" value="HGTP_anticodon"/>
    <property type="match status" value="1"/>
</dbReference>
<dbReference type="SUPFAM" id="SSF52954">
    <property type="entry name" value="Class II aaRS ABD-related"/>
    <property type="match status" value="1"/>
</dbReference>
<evidence type="ECO:0000313" key="4">
    <source>
        <dbReference type="Proteomes" id="UP000033856"/>
    </source>
</evidence>
<feature type="domain" description="Anticodon-binding" evidence="2">
    <location>
        <begin position="1"/>
        <end position="37"/>
    </location>
</feature>
<evidence type="ECO:0000313" key="3">
    <source>
        <dbReference type="EMBL" id="KKS24897.1"/>
    </source>
</evidence>
<gene>
    <name evidence="3" type="ORF">UU83_C0017G0001</name>
</gene>
<dbReference type="InterPro" id="IPR004154">
    <property type="entry name" value="Anticodon-bd"/>
</dbReference>
<proteinExistence type="predicted"/>
<keyword evidence="1" id="KW-0030">Aminoacyl-tRNA synthetase</keyword>
<accession>A0A0G0XKC8</accession>
<protein>
    <recommendedName>
        <fullName evidence="2">Anticodon-binding domain-containing protein</fullName>
    </recommendedName>
</protein>
<dbReference type="GO" id="GO:0006418">
    <property type="term" value="P:tRNA aminoacylation for protein translation"/>
    <property type="evidence" value="ECO:0007669"/>
    <property type="project" value="UniProtKB-ARBA"/>
</dbReference>
<dbReference type="InterPro" id="IPR036621">
    <property type="entry name" value="Anticodon-bd_dom_sf"/>
</dbReference>
<keyword evidence="1" id="KW-0436">Ligase</keyword>
<dbReference type="Proteomes" id="UP000033856">
    <property type="component" value="Unassembled WGS sequence"/>
</dbReference>
<reference evidence="3 4" key="1">
    <citation type="journal article" date="2015" name="Nature">
        <title>rRNA introns, odd ribosomes, and small enigmatic genomes across a large radiation of phyla.</title>
        <authorList>
            <person name="Brown C.T."/>
            <person name="Hug L.A."/>
            <person name="Thomas B.C."/>
            <person name="Sharon I."/>
            <person name="Castelle C.J."/>
            <person name="Singh A."/>
            <person name="Wilkins M.J."/>
            <person name="Williams K.H."/>
            <person name="Banfield J.F."/>
        </authorList>
    </citation>
    <scope>NUCLEOTIDE SEQUENCE [LARGE SCALE GENOMIC DNA]</scope>
</reference>